<dbReference type="EMBL" id="MN738822">
    <property type="protein sequence ID" value="QHT37942.1"/>
    <property type="molecule type" value="Genomic_DNA"/>
</dbReference>
<reference evidence="1" key="1">
    <citation type="journal article" date="2020" name="Nature">
        <title>Giant virus diversity and host interactions through global metagenomics.</title>
        <authorList>
            <person name="Schulz F."/>
            <person name="Roux S."/>
            <person name="Paez-Espino D."/>
            <person name="Jungbluth S."/>
            <person name="Walsh D.A."/>
            <person name="Denef V.J."/>
            <person name="McMahon K.D."/>
            <person name="Konstantinidis K.T."/>
            <person name="Eloe-Fadrosh E.A."/>
            <person name="Kyrpides N.C."/>
            <person name="Woyke T."/>
        </authorList>
    </citation>
    <scope>NUCLEOTIDE SEQUENCE</scope>
    <source>
        <strain evidence="1">GVMAG-S-ERX556049-19</strain>
    </source>
</reference>
<sequence length="172" mass="20048">MEKRVNAKIENYIVSFKQTIGEKIKTTPFEDPSLQKNLLEFVFDYDRLCLTKEDFIKRKRIKNAIPTLNRCGAKRANGEQCTRRRKENCEFCGTHEKGRPHGLISNPDNNLVDNIKNVEVRAQEIMGIVYYIDNYMNVYKTEDVLSEKENPEIIAKYDVINGNYRIPQLGLV</sequence>
<accession>A0A6C0F9R1</accession>
<name>A0A6C0F9R1_9ZZZZ</name>
<organism evidence="1">
    <name type="scientific">viral metagenome</name>
    <dbReference type="NCBI Taxonomy" id="1070528"/>
    <lineage>
        <taxon>unclassified sequences</taxon>
        <taxon>metagenomes</taxon>
        <taxon>organismal metagenomes</taxon>
    </lineage>
</organism>
<protein>
    <submittedName>
        <fullName evidence="1">Uncharacterized protein</fullName>
    </submittedName>
</protein>
<evidence type="ECO:0000313" key="1">
    <source>
        <dbReference type="EMBL" id="QHT37942.1"/>
    </source>
</evidence>
<proteinExistence type="predicted"/>
<dbReference type="AlphaFoldDB" id="A0A6C0F9R1"/>